<dbReference type="EMBL" id="LAZR01006495">
    <property type="protein sequence ID" value="KKM91721.1"/>
    <property type="molecule type" value="Genomic_DNA"/>
</dbReference>
<sequence length="101" mass="11929">VTPSEKSENVDVMFKRRMLRLIIGWGSVIIVLFTFITPVWYIFTIWISIWILGAVLLPYITFKEKRENISIKWRFYSLITLIITLVLFGILFGIQIYLNAN</sequence>
<keyword evidence="1" id="KW-0472">Membrane</keyword>
<keyword evidence="1" id="KW-0812">Transmembrane</keyword>
<evidence type="ECO:0000256" key="1">
    <source>
        <dbReference type="SAM" id="Phobius"/>
    </source>
</evidence>
<comment type="caution">
    <text evidence="2">The sequence shown here is derived from an EMBL/GenBank/DDBJ whole genome shotgun (WGS) entry which is preliminary data.</text>
</comment>
<keyword evidence="1" id="KW-1133">Transmembrane helix</keyword>
<accession>A0A0F9LX63</accession>
<protein>
    <submittedName>
        <fullName evidence="2">Uncharacterized protein</fullName>
    </submittedName>
</protein>
<feature type="transmembrane region" description="Helical" evidence="1">
    <location>
        <begin position="74"/>
        <end position="98"/>
    </location>
</feature>
<feature type="non-terminal residue" evidence="2">
    <location>
        <position position="1"/>
    </location>
</feature>
<evidence type="ECO:0000313" key="2">
    <source>
        <dbReference type="EMBL" id="KKM91721.1"/>
    </source>
</evidence>
<name>A0A0F9LX63_9ZZZZ</name>
<feature type="transmembrane region" description="Helical" evidence="1">
    <location>
        <begin position="42"/>
        <end position="62"/>
    </location>
</feature>
<dbReference type="AlphaFoldDB" id="A0A0F9LX63"/>
<feature type="transmembrane region" description="Helical" evidence="1">
    <location>
        <begin position="18"/>
        <end position="36"/>
    </location>
</feature>
<reference evidence="2" key="1">
    <citation type="journal article" date="2015" name="Nature">
        <title>Complex archaea that bridge the gap between prokaryotes and eukaryotes.</title>
        <authorList>
            <person name="Spang A."/>
            <person name="Saw J.H."/>
            <person name="Jorgensen S.L."/>
            <person name="Zaremba-Niedzwiedzka K."/>
            <person name="Martijn J."/>
            <person name="Lind A.E."/>
            <person name="van Eijk R."/>
            <person name="Schleper C."/>
            <person name="Guy L."/>
            <person name="Ettema T.J."/>
        </authorList>
    </citation>
    <scope>NUCLEOTIDE SEQUENCE</scope>
</reference>
<organism evidence="2">
    <name type="scientific">marine sediment metagenome</name>
    <dbReference type="NCBI Taxonomy" id="412755"/>
    <lineage>
        <taxon>unclassified sequences</taxon>
        <taxon>metagenomes</taxon>
        <taxon>ecological metagenomes</taxon>
    </lineage>
</organism>
<proteinExistence type="predicted"/>
<gene>
    <name evidence="2" type="ORF">LCGC14_1225740</name>
</gene>